<dbReference type="EMBL" id="JAEDXU010000001">
    <property type="protein sequence ID" value="MBP1044884.1"/>
    <property type="molecule type" value="Genomic_DNA"/>
</dbReference>
<evidence type="ECO:0000313" key="1">
    <source>
        <dbReference type="EMBL" id="MBP1044884.1"/>
    </source>
</evidence>
<evidence type="ECO:0000313" key="2">
    <source>
        <dbReference type="Proteomes" id="UP000673375"/>
    </source>
</evidence>
<proteinExistence type="predicted"/>
<sequence length="121" mass="13417">MKKKHPYQRGYRKNTALITGEEAGWCTGWGIDGSFVSSCGEITSGLLYSGGQLKSVIVNPLLDKTSTEDKPEFISENISIKVETNIAELLDKTDSLHRLLVEAEVLMEEIGKFNLKVDVEI</sequence>
<dbReference type="Proteomes" id="UP000673375">
    <property type="component" value="Unassembled WGS sequence"/>
</dbReference>
<gene>
    <name evidence="1" type="ORF">I6N96_01230</name>
</gene>
<accession>A0ABS4CEP4</accession>
<keyword evidence="2" id="KW-1185">Reference proteome</keyword>
<comment type="caution">
    <text evidence="1">The sequence shown here is derived from an EMBL/GenBank/DDBJ whole genome shotgun (WGS) entry which is preliminary data.</text>
</comment>
<name>A0ABS4CEP4_9ENTE</name>
<organism evidence="1 2">
    <name type="scientific">Enterococcus larvae</name>
    <dbReference type="NCBI Taxonomy" id="2794352"/>
    <lineage>
        <taxon>Bacteria</taxon>
        <taxon>Bacillati</taxon>
        <taxon>Bacillota</taxon>
        <taxon>Bacilli</taxon>
        <taxon>Lactobacillales</taxon>
        <taxon>Enterococcaceae</taxon>
        <taxon>Enterococcus</taxon>
    </lineage>
</organism>
<dbReference type="RefSeq" id="WP_209555679.1">
    <property type="nucleotide sequence ID" value="NZ_JAEDXU010000001.1"/>
</dbReference>
<protein>
    <submittedName>
        <fullName evidence="1">Uncharacterized protein</fullName>
    </submittedName>
</protein>
<reference evidence="1 2" key="1">
    <citation type="submission" date="2020-12" db="EMBL/GenBank/DDBJ databases">
        <title>Vagococcus allomyrinae sp. nov. and Enterococcus lavae sp. nov., isolated from the larvae of Allomyrina dichotoma.</title>
        <authorList>
            <person name="Lee S.D."/>
        </authorList>
    </citation>
    <scope>NUCLEOTIDE SEQUENCE [LARGE SCALE GENOMIC DNA]</scope>
    <source>
        <strain evidence="1 2">BWM-S5</strain>
    </source>
</reference>